<organism evidence="1">
    <name type="scientific">uncultured Caudovirales phage</name>
    <dbReference type="NCBI Taxonomy" id="2100421"/>
    <lineage>
        <taxon>Viruses</taxon>
        <taxon>Duplodnaviria</taxon>
        <taxon>Heunggongvirae</taxon>
        <taxon>Uroviricota</taxon>
        <taxon>Caudoviricetes</taxon>
        <taxon>Peduoviridae</taxon>
        <taxon>Maltschvirus</taxon>
        <taxon>Maltschvirus maltsch</taxon>
    </lineage>
</organism>
<dbReference type="Gene3D" id="3.40.50.620">
    <property type="entry name" value="HUPs"/>
    <property type="match status" value="1"/>
</dbReference>
<reference evidence="1" key="1">
    <citation type="submission" date="2020-04" db="EMBL/GenBank/DDBJ databases">
        <authorList>
            <person name="Chiriac C."/>
            <person name="Salcher M."/>
            <person name="Ghai R."/>
            <person name="Kavagutti S V."/>
        </authorList>
    </citation>
    <scope>NUCLEOTIDE SEQUENCE</scope>
</reference>
<name>A0A6J5LNN5_9CAUD</name>
<proteinExistence type="predicted"/>
<evidence type="ECO:0000313" key="1">
    <source>
        <dbReference type="EMBL" id="CAB4133299.1"/>
    </source>
</evidence>
<dbReference type="SUPFAM" id="SSF52402">
    <property type="entry name" value="Adenine nucleotide alpha hydrolases-like"/>
    <property type="match status" value="1"/>
</dbReference>
<sequence length="197" mass="22300">MEPKTILAMYSGGLDSLGMIYKLLTEPEYSEYSVHIHHVHNRNIENRHRAEAIMVQQALAELTRLGFKYQYSESEIASQPYNEYFMSDSDSMNFFAGYICSANPNIVQVAIGMNATDSNHTLEERRKRANAILAAFTSVEKIYPVLNMSKSEIYTSLPETLKDLFWSCRRPVYTDSGVNACGECKTCKQLEAAGIKD</sequence>
<protein>
    <submittedName>
        <fullName evidence="1">QueC 7-cyano-7-deazaguanine synthase</fullName>
    </submittedName>
</protein>
<dbReference type="InterPro" id="IPR014729">
    <property type="entry name" value="Rossmann-like_a/b/a_fold"/>
</dbReference>
<dbReference type="EMBL" id="LR796274">
    <property type="protein sequence ID" value="CAB4133299.1"/>
    <property type="molecule type" value="Genomic_DNA"/>
</dbReference>
<gene>
    <name evidence="1" type="ORF">UFOVP257_123</name>
</gene>
<accession>A0A6J5LNN5</accession>